<dbReference type="InterPro" id="IPR003593">
    <property type="entry name" value="AAA+_ATPase"/>
</dbReference>
<proteinExistence type="predicted"/>
<dbReference type="SUPFAM" id="SSF52540">
    <property type="entry name" value="P-loop containing nucleoside triphosphate hydrolases"/>
    <property type="match status" value="1"/>
</dbReference>
<feature type="domain" description="ABC transporter" evidence="3">
    <location>
        <begin position="5"/>
        <end position="226"/>
    </location>
</feature>
<dbReference type="SMART" id="SM00382">
    <property type="entry name" value="AAA"/>
    <property type="match status" value="1"/>
</dbReference>
<evidence type="ECO:0000313" key="5">
    <source>
        <dbReference type="Proteomes" id="UP000823736"/>
    </source>
</evidence>
<evidence type="ECO:0000256" key="2">
    <source>
        <dbReference type="ARBA" id="ARBA00022840"/>
    </source>
</evidence>
<sequence length="314" mass="32955">MDAAVVADDVTKRYGDLIAVDGVSLSVPAGTVFGLIGPNGAGKTSLVRALTGTTEYDGEVSLLGTPPESVERSRIGLLPQSFSPPERLTVRELLGYYADLYDGARDPEAVISEVGLDNAADTWYEELSGGQQRRACVGITLVNDPDVLFLDEPTTGIDPVGRRDLWMLIEDLAAAGVTVFLTSHSMDEVERLADEVALLADGEVVATGTPGALIAKHGGDSRLVVRTEASAKLLTDAGFEVDASAGRLTLHDIDAADIDDAVDALAAAGIAYESFTWTEPTLEDVYLELTGESFRGAGTAAPSEAPAEASEVER</sequence>
<dbReference type="EMBL" id="JAGGLC010000002">
    <property type="protein sequence ID" value="MBP1986555.1"/>
    <property type="molecule type" value="Genomic_DNA"/>
</dbReference>
<dbReference type="InterPro" id="IPR027417">
    <property type="entry name" value="P-loop_NTPase"/>
</dbReference>
<dbReference type="InterPro" id="IPR017871">
    <property type="entry name" value="ABC_transporter-like_CS"/>
</dbReference>
<keyword evidence="2 4" id="KW-0067">ATP-binding</keyword>
<dbReference type="RefSeq" id="WP_209490856.1">
    <property type="nucleotide sequence ID" value="NZ_JAGGLC010000002.1"/>
</dbReference>
<name>A0A8T4GYV9_9EURY</name>
<accession>A0A8T4GYV9</accession>
<evidence type="ECO:0000259" key="3">
    <source>
        <dbReference type="PROSITE" id="PS50893"/>
    </source>
</evidence>
<dbReference type="PANTHER" id="PTHR43582:SF2">
    <property type="entry name" value="LINEARMYCIN RESISTANCE ATP-BINDING PROTEIN LNRL"/>
    <property type="match status" value="1"/>
</dbReference>
<dbReference type="PROSITE" id="PS50893">
    <property type="entry name" value="ABC_TRANSPORTER_2"/>
    <property type="match status" value="1"/>
</dbReference>
<reference evidence="4" key="1">
    <citation type="submission" date="2021-03" db="EMBL/GenBank/DDBJ databases">
        <title>Genomic Encyclopedia of Type Strains, Phase IV (KMG-IV): sequencing the most valuable type-strain genomes for metagenomic binning, comparative biology and taxonomic classification.</title>
        <authorList>
            <person name="Goeker M."/>
        </authorList>
    </citation>
    <scope>NUCLEOTIDE SEQUENCE</scope>
    <source>
        <strain evidence="4">DSM 26232</strain>
    </source>
</reference>
<evidence type="ECO:0000256" key="1">
    <source>
        <dbReference type="ARBA" id="ARBA00022741"/>
    </source>
</evidence>
<dbReference type="GO" id="GO:0016887">
    <property type="term" value="F:ATP hydrolysis activity"/>
    <property type="evidence" value="ECO:0007669"/>
    <property type="project" value="InterPro"/>
</dbReference>
<organism evidence="4 5">
    <name type="scientific">Halolamina salifodinae</name>
    <dbReference type="NCBI Taxonomy" id="1202767"/>
    <lineage>
        <taxon>Archaea</taxon>
        <taxon>Methanobacteriati</taxon>
        <taxon>Methanobacteriota</taxon>
        <taxon>Stenosarchaea group</taxon>
        <taxon>Halobacteria</taxon>
        <taxon>Halobacteriales</taxon>
        <taxon>Haloferacaceae</taxon>
    </lineage>
</organism>
<keyword evidence="5" id="KW-1185">Reference proteome</keyword>
<gene>
    <name evidence="4" type="ORF">J2753_001049</name>
</gene>
<comment type="caution">
    <text evidence="4">The sequence shown here is derived from an EMBL/GenBank/DDBJ whole genome shotgun (WGS) entry which is preliminary data.</text>
</comment>
<dbReference type="PANTHER" id="PTHR43582">
    <property type="entry name" value="LINEARMYCIN RESISTANCE ATP-BINDING PROTEIN LNRL"/>
    <property type="match status" value="1"/>
</dbReference>
<keyword evidence="1" id="KW-0547">Nucleotide-binding</keyword>
<dbReference type="Proteomes" id="UP000823736">
    <property type="component" value="Unassembled WGS sequence"/>
</dbReference>
<dbReference type="InterPro" id="IPR003439">
    <property type="entry name" value="ABC_transporter-like_ATP-bd"/>
</dbReference>
<dbReference type="OrthoDB" id="87732at2157"/>
<evidence type="ECO:0000313" key="4">
    <source>
        <dbReference type="EMBL" id="MBP1986555.1"/>
    </source>
</evidence>
<dbReference type="Gene3D" id="3.40.50.300">
    <property type="entry name" value="P-loop containing nucleotide triphosphate hydrolases"/>
    <property type="match status" value="1"/>
</dbReference>
<dbReference type="GO" id="GO:0005524">
    <property type="term" value="F:ATP binding"/>
    <property type="evidence" value="ECO:0007669"/>
    <property type="project" value="UniProtKB-KW"/>
</dbReference>
<protein>
    <submittedName>
        <fullName evidence="4">ABC-2 type transport system ATP-binding protein</fullName>
    </submittedName>
</protein>
<dbReference type="PROSITE" id="PS00211">
    <property type="entry name" value="ABC_TRANSPORTER_1"/>
    <property type="match status" value="1"/>
</dbReference>
<dbReference type="AlphaFoldDB" id="A0A8T4GYV9"/>
<dbReference type="CDD" id="cd03230">
    <property type="entry name" value="ABC_DR_subfamily_A"/>
    <property type="match status" value="1"/>
</dbReference>
<dbReference type="Pfam" id="PF00005">
    <property type="entry name" value="ABC_tran"/>
    <property type="match status" value="1"/>
</dbReference>